<evidence type="ECO:0000313" key="1">
    <source>
        <dbReference type="EMBL" id="RSL56398.1"/>
    </source>
</evidence>
<keyword evidence="2" id="KW-1185">Reference proteome</keyword>
<evidence type="ECO:0000313" key="2">
    <source>
        <dbReference type="Proteomes" id="UP000288168"/>
    </source>
</evidence>
<name>A0A428PTH4_9HYPO</name>
<dbReference type="Proteomes" id="UP000288168">
    <property type="component" value="Unassembled WGS sequence"/>
</dbReference>
<organism evidence="1 2">
    <name type="scientific">Fusarium duplospermum</name>
    <dbReference type="NCBI Taxonomy" id="1325734"/>
    <lineage>
        <taxon>Eukaryota</taxon>
        <taxon>Fungi</taxon>
        <taxon>Dikarya</taxon>
        <taxon>Ascomycota</taxon>
        <taxon>Pezizomycotina</taxon>
        <taxon>Sordariomycetes</taxon>
        <taxon>Hypocreomycetidae</taxon>
        <taxon>Hypocreales</taxon>
        <taxon>Nectriaceae</taxon>
        <taxon>Fusarium</taxon>
        <taxon>Fusarium solani species complex</taxon>
    </lineage>
</organism>
<dbReference type="OrthoDB" id="5059302at2759"/>
<protein>
    <submittedName>
        <fullName evidence="1">Uncharacterized protein</fullName>
    </submittedName>
</protein>
<gene>
    <name evidence="1" type="ORF">CEP54_008874</name>
</gene>
<proteinExistence type="predicted"/>
<accession>A0A428PTH4</accession>
<dbReference type="EMBL" id="NKCI01000092">
    <property type="protein sequence ID" value="RSL56398.1"/>
    <property type="molecule type" value="Genomic_DNA"/>
</dbReference>
<dbReference type="AlphaFoldDB" id="A0A428PTH4"/>
<sequence length="224" mass="25715">MSGTPSTPPQGPSGLGNRPAVSRTWLQRMVTTLEPRGQLSHVVWAEALYQMRELLLVPEDVSAFTALHILTVARNACHKDVKHFEDFIHQAEANQMLLLNNERPVSSWLAQCMPRMIGFDTSHEDDSQWWITSGTSNLVEDFHEEAYIRIHFARYRFIQAQGTYDVIGDFDEGRELALKGIHHMKAFVHLHQNRRVLARVWTHIVQLQMVIEENGLEGFLPSSY</sequence>
<comment type="caution">
    <text evidence="1">The sequence shown here is derived from an EMBL/GenBank/DDBJ whole genome shotgun (WGS) entry which is preliminary data.</text>
</comment>
<reference evidence="1 2" key="1">
    <citation type="submission" date="2017-06" db="EMBL/GenBank/DDBJ databases">
        <title>Comparative genomic analysis of Ambrosia Fusariam Clade fungi.</title>
        <authorList>
            <person name="Stajich J.E."/>
            <person name="Carrillo J."/>
            <person name="Kijimoto T."/>
            <person name="Eskalen A."/>
            <person name="O'Donnell K."/>
            <person name="Kasson M."/>
        </authorList>
    </citation>
    <scope>NUCLEOTIDE SEQUENCE [LARGE SCALE GENOMIC DNA]</scope>
    <source>
        <strain evidence="1 2">NRRL62584</strain>
    </source>
</reference>